<proteinExistence type="predicted"/>
<sequence>MRPVIVVFALVMAAGCSVDTGPPARTAERFSAAVAAGRGEEACRLLAARTMKKLPDPGQTCGEALTELALPNGPVLSVSLWGDDAQVRLNGDTLFLHRYDGGWRVRAAGCTPTGAGLPYDCEVED</sequence>
<dbReference type="Proteomes" id="UP000661607">
    <property type="component" value="Unassembled WGS sequence"/>
</dbReference>
<evidence type="ECO:0008006" key="3">
    <source>
        <dbReference type="Google" id="ProtNLM"/>
    </source>
</evidence>
<dbReference type="EMBL" id="JADBEF010000001">
    <property type="protein sequence ID" value="MBE1562226.1"/>
    <property type="molecule type" value="Genomic_DNA"/>
</dbReference>
<organism evidence="1 2">
    <name type="scientific">Nonomuraea africana</name>
    <dbReference type="NCBI Taxonomy" id="46171"/>
    <lineage>
        <taxon>Bacteria</taxon>
        <taxon>Bacillati</taxon>
        <taxon>Actinomycetota</taxon>
        <taxon>Actinomycetes</taxon>
        <taxon>Streptosporangiales</taxon>
        <taxon>Streptosporangiaceae</taxon>
        <taxon>Nonomuraea</taxon>
    </lineage>
</organism>
<accession>A0ABR9KKA2</accession>
<dbReference type="RefSeq" id="WP_192776989.1">
    <property type="nucleotide sequence ID" value="NZ_BAAASY010000039.1"/>
</dbReference>
<protein>
    <recommendedName>
        <fullName evidence="3">Lipoprotein</fullName>
    </recommendedName>
</protein>
<comment type="caution">
    <text evidence="1">The sequence shown here is derived from an EMBL/GenBank/DDBJ whole genome shotgun (WGS) entry which is preliminary data.</text>
</comment>
<gene>
    <name evidence="1" type="ORF">H4W81_005005</name>
</gene>
<reference evidence="1 2" key="1">
    <citation type="submission" date="2020-10" db="EMBL/GenBank/DDBJ databases">
        <title>Sequencing the genomes of 1000 actinobacteria strains.</title>
        <authorList>
            <person name="Klenk H.-P."/>
        </authorList>
    </citation>
    <scope>NUCLEOTIDE SEQUENCE [LARGE SCALE GENOMIC DNA]</scope>
    <source>
        <strain evidence="1 2">DSM 43748</strain>
    </source>
</reference>
<evidence type="ECO:0000313" key="2">
    <source>
        <dbReference type="Proteomes" id="UP000661607"/>
    </source>
</evidence>
<dbReference type="PROSITE" id="PS51257">
    <property type="entry name" value="PROKAR_LIPOPROTEIN"/>
    <property type="match status" value="1"/>
</dbReference>
<keyword evidence="2" id="KW-1185">Reference proteome</keyword>
<name>A0ABR9KKA2_9ACTN</name>
<evidence type="ECO:0000313" key="1">
    <source>
        <dbReference type="EMBL" id="MBE1562226.1"/>
    </source>
</evidence>